<gene>
    <name evidence="3" type="ORF">EDD26_2375</name>
</gene>
<keyword evidence="2" id="KW-0812">Transmembrane</keyword>
<dbReference type="OrthoDB" id="4229919at2"/>
<sequence>MRQRSASITDLPISPDEERQRRFRLYLILMLVRVAALGVFFVVPDWWKLIPAFFAVFLPYFAVVIANATTRGPADTGRISPNALPAAPTHHDGPADPDDAARRGGPAQSTDGSPRTEPTA</sequence>
<evidence type="ECO:0000256" key="2">
    <source>
        <dbReference type="SAM" id="Phobius"/>
    </source>
</evidence>
<evidence type="ECO:0000256" key="1">
    <source>
        <dbReference type="SAM" id="MobiDB-lite"/>
    </source>
</evidence>
<dbReference type="AlphaFoldDB" id="A0A3N2AVP2"/>
<keyword evidence="2" id="KW-0472">Membrane</keyword>
<protein>
    <recommendedName>
        <fullName evidence="5">DUF3099 family protein</fullName>
    </recommendedName>
</protein>
<keyword evidence="4" id="KW-1185">Reference proteome</keyword>
<feature type="compositionally biased region" description="Polar residues" evidence="1">
    <location>
        <begin position="108"/>
        <end position="120"/>
    </location>
</feature>
<keyword evidence="2" id="KW-1133">Transmembrane helix</keyword>
<comment type="caution">
    <text evidence="3">The sequence shown here is derived from an EMBL/GenBank/DDBJ whole genome shotgun (WGS) entry which is preliminary data.</text>
</comment>
<accession>A0A3N2AVP2</accession>
<reference evidence="3 4" key="1">
    <citation type="submission" date="2018-11" db="EMBL/GenBank/DDBJ databases">
        <title>Sequencing the genomes of 1000 actinobacteria strains.</title>
        <authorList>
            <person name="Klenk H.-P."/>
        </authorList>
    </citation>
    <scope>NUCLEOTIDE SEQUENCE [LARGE SCALE GENOMIC DNA]</scope>
    <source>
        <strain evidence="3 4">DSM 9580</strain>
    </source>
</reference>
<dbReference type="Pfam" id="PF11298">
    <property type="entry name" value="DUF3099"/>
    <property type="match status" value="1"/>
</dbReference>
<feature type="transmembrane region" description="Helical" evidence="2">
    <location>
        <begin position="49"/>
        <end position="68"/>
    </location>
</feature>
<evidence type="ECO:0000313" key="4">
    <source>
        <dbReference type="Proteomes" id="UP000275456"/>
    </source>
</evidence>
<dbReference type="Proteomes" id="UP000275456">
    <property type="component" value="Unassembled WGS sequence"/>
</dbReference>
<evidence type="ECO:0000313" key="3">
    <source>
        <dbReference type="EMBL" id="ROR66978.1"/>
    </source>
</evidence>
<dbReference type="EMBL" id="RKHJ01000001">
    <property type="protein sequence ID" value="ROR66978.1"/>
    <property type="molecule type" value="Genomic_DNA"/>
</dbReference>
<name>A0A3N2AVP2_9MICO</name>
<feature type="region of interest" description="Disordered" evidence="1">
    <location>
        <begin position="72"/>
        <end position="120"/>
    </location>
</feature>
<organism evidence="3 4">
    <name type="scientific">Agrococcus jenensis</name>
    <dbReference type="NCBI Taxonomy" id="46353"/>
    <lineage>
        <taxon>Bacteria</taxon>
        <taxon>Bacillati</taxon>
        <taxon>Actinomycetota</taxon>
        <taxon>Actinomycetes</taxon>
        <taxon>Micrococcales</taxon>
        <taxon>Microbacteriaceae</taxon>
        <taxon>Agrococcus</taxon>
    </lineage>
</organism>
<feature type="transmembrane region" description="Helical" evidence="2">
    <location>
        <begin position="25"/>
        <end position="43"/>
    </location>
</feature>
<evidence type="ECO:0008006" key="5">
    <source>
        <dbReference type="Google" id="ProtNLM"/>
    </source>
</evidence>
<feature type="compositionally biased region" description="Basic and acidic residues" evidence="1">
    <location>
        <begin position="89"/>
        <end position="102"/>
    </location>
</feature>
<dbReference type="InterPro" id="IPR021449">
    <property type="entry name" value="DUF3099"/>
</dbReference>
<dbReference type="RefSeq" id="WP_123697898.1">
    <property type="nucleotide sequence ID" value="NZ_RKHJ01000001.1"/>
</dbReference>
<proteinExistence type="predicted"/>